<evidence type="ECO:0000313" key="2">
    <source>
        <dbReference type="EMBL" id="VFV40270.1"/>
    </source>
</evidence>
<protein>
    <submittedName>
        <fullName evidence="2">Uncharacterized protein</fullName>
    </submittedName>
</protein>
<organism evidence="2 3">
    <name type="scientific">Lynx pardinus</name>
    <name type="common">Iberian lynx</name>
    <name type="synonym">Felis pardina</name>
    <dbReference type="NCBI Taxonomy" id="191816"/>
    <lineage>
        <taxon>Eukaryota</taxon>
        <taxon>Metazoa</taxon>
        <taxon>Chordata</taxon>
        <taxon>Craniata</taxon>
        <taxon>Vertebrata</taxon>
        <taxon>Euteleostomi</taxon>
        <taxon>Mammalia</taxon>
        <taxon>Eutheria</taxon>
        <taxon>Laurasiatheria</taxon>
        <taxon>Carnivora</taxon>
        <taxon>Feliformia</taxon>
        <taxon>Felidae</taxon>
        <taxon>Felinae</taxon>
        <taxon>Lynx</taxon>
    </lineage>
</organism>
<gene>
    <name evidence="2" type="ORF">LYPA_23C004125</name>
</gene>
<accession>A0A485P3H0</accession>
<dbReference type="PANTHER" id="PTHR31577:SF3">
    <property type="entry name" value="PROTEIN FAM156A_FAM156B"/>
    <property type="match status" value="1"/>
</dbReference>
<name>A0A485P3H0_LYNPA</name>
<evidence type="ECO:0000313" key="3">
    <source>
        <dbReference type="Proteomes" id="UP000386466"/>
    </source>
</evidence>
<dbReference type="Proteomes" id="UP000386466">
    <property type="component" value="Unassembled WGS sequence"/>
</dbReference>
<dbReference type="EMBL" id="CAAGRJ010028740">
    <property type="protein sequence ID" value="VFV40270.1"/>
    <property type="molecule type" value="Genomic_DNA"/>
</dbReference>
<keyword evidence="3" id="KW-1185">Reference proteome</keyword>
<feature type="compositionally biased region" description="Polar residues" evidence="1">
    <location>
        <begin position="25"/>
        <end position="34"/>
    </location>
</feature>
<dbReference type="Pfam" id="PF15549">
    <property type="entry name" value="PGC7_Stella"/>
    <property type="match status" value="1"/>
</dbReference>
<reference evidence="2 3" key="1">
    <citation type="submission" date="2019-01" db="EMBL/GenBank/DDBJ databases">
        <authorList>
            <person name="Alioto T."/>
            <person name="Alioto T."/>
        </authorList>
    </citation>
    <scope>NUCLEOTIDE SEQUENCE [LARGE SCALE GENOMIC DNA]</scope>
</reference>
<dbReference type="InterPro" id="IPR029096">
    <property type="entry name" value="Dppa3"/>
</dbReference>
<dbReference type="AlphaFoldDB" id="A0A485P3H0"/>
<feature type="region of interest" description="Disordered" evidence="1">
    <location>
        <begin position="1"/>
        <end position="34"/>
    </location>
</feature>
<sequence length="177" mass="20702">MDPPRKVTPPFNSDSLLIPPKEMSQKLTSTSQSSFSKVQNLGRINVSPSFNSNYLTPLPEETIQQQYRDEMSQHERQWEKSAFPQRKKTFMENMRQKSYYHMAPYRVEREGKIYFSHDRDQNKCKCHYCLIQREAISGNSKGQNASSWKMLVEGFSHLNINSDTTESRCPSEKLPQE</sequence>
<evidence type="ECO:0000256" key="1">
    <source>
        <dbReference type="SAM" id="MobiDB-lite"/>
    </source>
</evidence>
<dbReference type="PANTHER" id="PTHR31577">
    <property type="entry name" value="DEVELOPMENTAL PLURIPOTENCY-ASSOCIATED PROTEIN 3-RELATED"/>
    <property type="match status" value="1"/>
</dbReference>
<proteinExistence type="predicted"/>